<sequence length="551" mass="60381">MKYTTLSGQLLKEMLINGAYELENNKEYINSLNVFPVPDGDTGTNMSATIMSAAEEIKAADDTIESVANAASMGSLMGARGNSGVILSQLLRGIAKKLKESDEIDTDVFAEALNEGVATAYRAVMKPTEGTILTVARESAEESMLYAQEIEDFEDFLVKVHEKAEETLSRTPDMLPALKQAGVVDAGGKGLCLIYLGMIKRLQGKILSKDEGTSIKQEVKVDKTSVISNEIEFGYCTEFFIKTKNQNPDDFKNEILNFGDSLVVVGTEELIKVHIHTNRPGDVINKAMKLGELSKIKIDNMREQHESIISNESEENFHEKNSVSLDKVVIETEKEYAMVAVAAGDGIVNILKDLGVDFVIEGGQTMNPSTHDILDAINSVNSNNVFVFPNNKNIIMAAEQAREISDKNVIVIPTKSVPESITSIISFNPELSLEENISEMNEVIGSVKTGQITYAVRDTVFNDVEVKEGNYIGISAGNLINSGESLKETAKNLVDSMVDEDSEIITIFYGNNTSEEEAFEVEGYIQEKCPSAEVSVNYGGQPIYYYILSVE</sequence>
<dbReference type="Pfam" id="PF21645">
    <property type="entry name" value="FakA-like_M"/>
    <property type="match status" value="1"/>
</dbReference>
<dbReference type="PROSITE" id="PS51480">
    <property type="entry name" value="DHAL"/>
    <property type="match status" value="1"/>
</dbReference>
<dbReference type="GO" id="GO:0004371">
    <property type="term" value="F:glycerone kinase activity"/>
    <property type="evidence" value="ECO:0007669"/>
    <property type="project" value="InterPro"/>
</dbReference>
<dbReference type="InterPro" id="IPR019986">
    <property type="entry name" value="YloV-like"/>
</dbReference>
<dbReference type="Pfam" id="PF13684">
    <property type="entry name" value="FakA-like_C"/>
    <property type="match status" value="1"/>
</dbReference>
<accession>A0A0J8DAZ0</accession>
<protein>
    <submittedName>
        <fullName evidence="2">Dak phosphatase</fullName>
    </submittedName>
</protein>
<evidence type="ECO:0000313" key="3">
    <source>
        <dbReference type="Proteomes" id="UP000036756"/>
    </source>
</evidence>
<dbReference type="EMBL" id="LFVU01000027">
    <property type="protein sequence ID" value="KMT21463.1"/>
    <property type="molecule type" value="Genomic_DNA"/>
</dbReference>
<dbReference type="AlphaFoldDB" id="A0A0J8DAZ0"/>
<evidence type="ECO:0000259" key="1">
    <source>
        <dbReference type="PROSITE" id="PS51480"/>
    </source>
</evidence>
<dbReference type="STRING" id="1121307.CLCY_2c02230"/>
<dbReference type="InterPro" id="IPR050270">
    <property type="entry name" value="DegV_domain_contain"/>
</dbReference>
<dbReference type="InterPro" id="IPR048394">
    <property type="entry name" value="FakA-like_M"/>
</dbReference>
<dbReference type="InterPro" id="IPR033470">
    <property type="entry name" value="FakA-like_C"/>
</dbReference>
<evidence type="ECO:0000313" key="2">
    <source>
        <dbReference type="EMBL" id="KMT21463.1"/>
    </source>
</evidence>
<dbReference type="Gene3D" id="1.25.40.340">
    <property type="match status" value="1"/>
</dbReference>
<dbReference type="Proteomes" id="UP000036756">
    <property type="component" value="Unassembled WGS sequence"/>
</dbReference>
<keyword evidence="3" id="KW-1185">Reference proteome</keyword>
<reference evidence="2 3" key="1">
    <citation type="submission" date="2015-06" db="EMBL/GenBank/DDBJ databases">
        <title>Draft genome sequence of the purine-degrading Clostridium cylindrosporum HC-1 (DSM 605).</title>
        <authorList>
            <person name="Poehlein A."/>
            <person name="Schiel-Bengelsdorf B."/>
            <person name="Bengelsdorf F."/>
            <person name="Daniel R."/>
            <person name="Duerre P."/>
        </authorList>
    </citation>
    <scope>NUCLEOTIDE SEQUENCE [LARGE SCALE GENOMIC DNA]</scope>
    <source>
        <strain evidence="2 3">DSM 605</strain>
    </source>
</reference>
<comment type="caution">
    <text evidence="2">The sequence shown here is derived from an EMBL/GenBank/DDBJ whole genome shotgun (WGS) entry which is preliminary data.</text>
</comment>
<dbReference type="RefSeq" id="WP_048570898.1">
    <property type="nucleotide sequence ID" value="NZ_LFVU01000027.1"/>
</dbReference>
<dbReference type="Pfam" id="PF02734">
    <property type="entry name" value="Dak2"/>
    <property type="match status" value="1"/>
</dbReference>
<feature type="domain" description="DhaL" evidence="1">
    <location>
        <begin position="9"/>
        <end position="200"/>
    </location>
</feature>
<dbReference type="InterPro" id="IPR004007">
    <property type="entry name" value="DhaL_dom"/>
</dbReference>
<proteinExistence type="predicted"/>
<name>A0A0J8DAZ0_CLOCY</name>
<dbReference type="SMART" id="SM01120">
    <property type="entry name" value="Dak2"/>
    <property type="match status" value="1"/>
</dbReference>
<dbReference type="InterPro" id="IPR036117">
    <property type="entry name" value="DhaL_dom_sf"/>
</dbReference>
<dbReference type="PANTHER" id="PTHR33434:SF4">
    <property type="entry name" value="PHOSPHATASE PROTEIN"/>
    <property type="match status" value="1"/>
</dbReference>
<dbReference type="PANTHER" id="PTHR33434">
    <property type="entry name" value="DEGV DOMAIN-CONTAINING PROTEIN DR_1986-RELATED"/>
    <property type="match status" value="1"/>
</dbReference>
<dbReference type="GO" id="GO:0006071">
    <property type="term" value="P:glycerol metabolic process"/>
    <property type="evidence" value="ECO:0007669"/>
    <property type="project" value="InterPro"/>
</dbReference>
<dbReference type="NCBIfam" id="TIGR03599">
    <property type="entry name" value="YloV"/>
    <property type="match status" value="1"/>
</dbReference>
<dbReference type="PATRIC" id="fig|1121307.3.peg.1080"/>
<organism evidence="2 3">
    <name type="scientific">Clostridium cylindrosporum DSM 605</name>
    <dbReference type="NCBI Taxonomy" id="1121307"/>
    <lineage>
        <taxon>Bacteria</taxon>
        <taxon>Bacillati</taxon>
        <taxon>Bacillota</taxon>
        <taxon>Clostridia</taxon>
        <taxon>Eubacteriales</taxon>
        <taxon>Clostridiaceae</taxon>
        <taxon>Clostridium</taxon>
    </lineage>
</organism>
<gene>
    <name evidence="2" type="ORF">CLCY_2c02230</name>
</gene>
<dbReference type="SMART" id="SM01121">
    <property type="entry name" value="Dak1_2"/>
    <property type="match status" value="1"/>
</dbReference>
<dbReference type="SUPFAM" id="SSF101473">
    <property type="entry name" value="DhaL-like"/>
    <property type="match status" value="1"/>
</dbReference>